<dbReference type="PATRIC" id="fig|1173027.3.peg.345"/>
<dbReference type="STRING" id="1173027.Mic7113_0316"/>
<dbReference type="EMBL" id="CP003630">
    <property type="protein sequence ID" value="AFZ16244.1"/>
    <property type="molecule type" value="Genomic_DNA"/>
</dbReference>
<dbReference type="PANTHER" id="PTHR48079">
    <property type="entry name" value="PROTEIN YEEZ"/>
    <property type="match status" value="1"/>
</dbReference>
<evidence type="ECO:0000259" key="1">
    <source>
        <dbReference type="Pfam" id="PF01370"/>
    </source>
</evidence>
<gene>
    <name evidence="2" type="ORF">Mic7113_0316</name>
</gene>
<dbReference type="InterPro" id="IPR001509">
    <property type="entry name" value="Epimerase_deHydtase"/>
</dbReference>
<dbReference type="CDD" id="cd05266">
    <property type="entry name" value="SDR_a4"/>
    <property type="match status" value="1"/>
</dbReference>
<dbReference type="eggNOG" id="COG0451">
    <property type="taxonomic scope" value="Bacteria"/>
</dbReference>
<dbReference type="SUPFAM" id="SSF51735">
    <property type="entry name" value="NAD(P)-binding Rossmann-fold domains"/>
    <property type="match status" value="1"/>
</dbReference>
<keyword evidence="3" id="KW-1185">Reference proteome</keyword>
<sequence>MKVAIIGCGYVGKAIADYWRHELGFFVTATTTQPENVSTLEDYAQRVVVVKGNDPVGLQSVLQDQEIVLLSVGAKNAEVYEETYLHTAQTLVSVLNQSPTVRQLIYTGSYAVYGDRDGAWVDESSAVAPANANGQTLAQTEQVLLSASNDNLKVCILRLGGIYGPGRELEKIFRRVAGTTRPGNGYDATNWVHLDDIVGAIELARSNRLQGIYNLVDDAHLTTRELLDRVCERHHLPQVIWDCSLKSVRPYNARVKNQKIKDAGYQLNHPQISV</sequence>
<dbReference type="RefSeq" id="WP_015180408.1">
    <property type="nucleotide sequence ID" value="NC_019738.1"/>
</dbReference>
<dbReference type="KEGG" id="mic:Mic7113_0316"/>
<evidence type="ECO:0000313" key="2">
    <source>
        <dbReference type="EMBL" id="AFZ16244.1"/>
    </source>
</evidence>
<reference evidence="2 3" key="1">
    <citation type="submission" date="2012-06" db="EMBL/GenBank/DDBJ databases">
        <title>Finished chromosome of genome of Microcoleus sp. PCC 7113.</title>
        <authorList>
            <consortium name="US DOE Joint Genome Institute"/>
            <person name="Gugger M."/>
            <person name="Coursin T."/>
            <person name="Rippka R."/>
            <person name="Tandeau De Marsac N."/>
            <person name="Huntemann M."/>
            <person name="Wei C.-L."/>
            <person name="Han J."/>
            <person name="Detter J.C."/>
            <person name="Han C."/>
            <person name="Tapia R."/>
            <person name="Chen A."/>
            <person name="Kyrpides N."/>
            <person name="Mavromatis K."/>
            <person name="Markowitz V."/>
            <person name="Szeto E."/>
            <person name="Ivanova N."/>
            <person name="Pagani I."/>
            <person name="Pati A."/>
            <person name="Goodwin L."/>
            <person name="Nordberg H.P."/>
            <person name="Cantor M.N."/>
            <person name="Hua S.X."/>
            <person name="Woyke T."/>
            <person name="Kerfeld C.A."/>
        </authorList>
    </citation>
    <scope>NUCLEOTIDE SEQUENCE [LARGE SCALE GENOMIC DNA]</scope>
    <source>
        <strain evidence="2 3">PCC 7113</strain>
    </source>
</reference>
<accession>K9W909</accession>
<name>K9W909_9CYAN</name>
<organism evidence="2 3">
    <name type="scientific">Allocoleopsis franciscana PCC 7113</name>
    <dbReference type="NCBI Taxonomy" id="1173027"/>
    <lineage>
        <taxon>Bacteria</taxon>
        <taxon>Bacillati</taxon>
        <taxon>Cyanobacteriota</taxon>
        <taxon>Cyanophyceae</taxon>
        <taxon>Coleofasciculales</taxon>
        <taxon>Coleofasciculaceae</taxon>
        <taxon>Allocoleopsis</taxon>
        <taxon>Allocoleopsis franciscana</taxon>
    </lineage>
</organism>
<dbReference type="Gene3D" id="3.40.50.720">
    <property type="entry name" value="NAD(P)-binding Rossmann-like Domain"/>
    <property type="match status" value="1"/>
</dbReference>
<dbReference type="OrthoDB" id="9808276at2"/>
<feature type="domain" description="NAD-dependent epimerase/dehydratase" evidence="1">
    <location>
        <begin position="7"/>
        <end position="214"/>
    </location>
</feature>
<dbReference type="InterPro" id="IPR051783">
    <property type="entry name" value="NAD(P)-dependent_oxidoreduct"/>
</dbReference>
<proteinExistence type="predicted"/>
<dbReference type="GO" id="GO:0004029">
    <property type="term" value="F:aldehyde dehydrogenase (NAD+) activity"/>
    <property type="evidence" value="ECO:0007669"/>
    <property type="project" value="TreeGrafter"/>
</dbReference>
<dbReference type="PANTHER" id="PTHR48079:SF6">
    <property type="entry name" value="NAD(P)-BINDING DOMAIN-CONTAINING PROTEIN-RELATED"/>
    <property type="match status" value="1"/>
</dbReference>
<dbReference type="AlphaFoldDB" id="K9W909"/>
<dbReference type="GO" id="GO:0005737">
    <property type="term" value="C:cytoplasm"/>
    <property type="evidence" value="ECO:0007669"/>
    <property type="project" value="TreeGrafter"/>
</dbReference>
<dbReference type="HOGENOM" id="CLU_007383_11_0_3"/>
<dbReference type="Pfam" id="PF01370">
    <property type="entry name" value="Epimerase"/>
    <property type="match status" value="1"/>
</dbReference>
<protein>
    <submittedName>
        <fullName evidence="2">Nucleoside-diphosphate-sugar epimerase</fullName>
    </submittedName>
</protein>
<dbReference type="InterPro" id="IPR036291">
    <property type="entry name" value="NAD(P)-bd_dom_sf"/>
</dbReference>
<evidence type="ECO:0000313" key="3">
    <source>
        <dbReference type="Proteomes" id="UP000010471"/>
    </source>
</evidence>
<dbReference type="Proteomes" id="UP000010471">
    <property type="component" value="Chromosome"/>
</dbReference>